<feature type="chain" id="PRO_5035837334" evidence="5">
    <location>
        <begin position="22"/>
        <end position="582"/>
    </location>
</feature>
<evidence type="ECO:0000256" key="1">
    <source>
        <dbReference type="ARBA" id="ARBA00022729"/>
    </source>
</evidence>
<dbReference type="OrthoDB" id="6353782at2759"/>
<dbReference type="InterPro" id="IPR013098">
    <property type="entry name" value="Ig_I-set"/>
</dbReference>
<dbReference type="EMBL" id="CAJRST010005557">
    <property type="protein sequence ID" value="CAG5887525.1"/>
    <property type="molecule type" value="Genomic_DNA"/>
</dbReference>
<proteinExistence type="predicted"/>
<evidence type="ECO:0000256" key="2">
    <source>
        <dbReference type="ARBA" id="ARBA00023157"/>
    </source>
</evidence>
<dbReference type="PANTHER" id="PTHR44337">
    <property type="entry name" value="CARCINOEMBRYONIC ANTIGEN-RELATED CELL ADHESION MOLECULE 8"/>
    <property type="match status" value="1"/>
</dbReference>
<comment type="caution">
    <text evidence="7">The sequence shown here is derived from an EMBL/GenBank/DDBJ whole genome shotgun (WGS) entry which is preliminary data.</text>
</comment>
<gene>
    <name evidence="7" type="ORF">MMEN_LOCUS6056</name>
</gene>
<organism evidence="7 8">
    <name type="scientific">Menidia menidia</name>
    <name type="common">Atlantic silverside</name>
    <dbReference type="NCBI Taxonomy" id="238744"/>
    <lineage>
        <taxon>Eukaryota</taxon>
        <taxon>Metazoa</taxon>
        <taxon>Chordata</taxon>
        <taxon>Craniata</taxon>
        <taxon>Vertebrata</taxon>
        <taxon>Euteleostomi</taxon>
        <taxon>Actinopterygii</taxon>
        <taxon>Neopterygii</taxon>
        <taxon>Teleostei</taxon>
        <taxon>Neoteleostei</taxon>
        <taxon>Acanthomorphata</taxon>
        <taxon>Ovalentaria</taxon>
        <taxon>Atherinomorphae</taxon>
        <taxon>Atheriniformes</taxon>
        <taxon>Atherinopsidae</taxon>
        <taxon>Menidiinae</taxon>
        <taxon>Menidia</taxon>
    </lineage>
</organism>
<feature type="domain" description="Ig-like" evidence="6">
    <location>
        <begin position="126"/>
        <end position="213"/>
    </location>
</feature>
<dbReference type="Pfam" id="PF07679">
    <property type="entry name" value="I-set"/>
    <property type="match status" value="1"/>
</dbReference>
<dbReference type="Gene3D" id="2.60.40.10">
    <property type="entry name" value="Immunoglobulins"/>
    <property type="match status" value="5"/>
</dbReference>
<dbReference type="Pfam" id="PF13895">
    <property type="entry name" value="Ig_2"/>
    <property type="match status" value="2"/>
</dbReference>
<keyword evidence="1 5" id="KW-0732">Signal</keyword>
<evidence type="ECO:0000256" key="3">
    <source>
        <dbReference type="ARBA" id="ARBA00023180"/>
    </source>
</evidence>
<feature type="domain" description="Ig-like" evidence="6">
    <location>
        <begin position="307"/>
        <end position="402"/>
    </location>
</feature>
<dbReference type="Pfam" id="PF07686">
    <property type="entry name" value="V-set"/>
    <property type="match status" value="1"/>
</dbReference>
<keyword evidence="4" id="KW-0393">Immunoglobulin domain</keyword>
<dbReference type="PROSITE" id="PS50835">
    <property type="entry name" value="IG_LIKE"/>
    <property type="match status" value="4"/>
</dbReference>
<dbReference type="AlphaFoldDB" id="A0A8S4ARD5"/>
<dbReference type="InterPro" id="IPR003598">
    <property type="entry name" value="Ig_sub2"/>
</dbReference>
<evidence type="ECO:0000256" key="4">
    <source>
        <dbReference type="ARBA" id="ARBA00023319"/>
    </source>
</evidence>
<sequence length="582" mass="62871">MRLFALDSLVFLLSFTGYCAGKDVLPDGPLDAALGQNVTLKILVPKEDDDVIVWNFSDGSEQIIVASLRSSGVKVGNGYEGRVSVDVKTGYLTLSGLKSEDSGDYSINIVGKEVLTGEVKVRVLEPVTDVIIESNMPEAIEFNSTVTLTCSAEGSYLQFSWTKGNEPFVIDGIRITNKVEELSSTLTIRGVLRSELVGPIYCTAKNPLQTKVSPAFNLTVHYGPDEVMIKPLNPPKYVKSKSDFNLTCSAPSSPPATFTWYHNEVLIEATGPVLTLKDIEALGIQKNPGEYNCVAQNSKTMRTNASPSVKLSVIEPVAGVSITGPTADLFPGNSTANLTCHIKAGQVNENVWQKDGKDLSAGPRVVFSADKSSVVIDPVQKEDNGMYTCRVSSLVNVEQAVFAMQVYYGPEEGSVMGVEEVELGSKLELTCSVSSVPPATYTWKLNGTVKSTKTMKYTVSTALYEDSGVYTCEAHNSKTGKTVSLSHKLSVKGEIEEDGLSDGAIAGIHSFTAGRKYQLSHRTKDIPSNCRPKHTTFLLPMIHPCSQGRHLGGSSWFHAKPSSNQLSSHLSLSAWLTDVGEY</sequence>
<feature type="domain" description="Ig-like" evidence="6">
    <location>
        <begin position="410"/>
        <end position="484"/>
    </location>
</feature>
<accession>A0A8S4ARD5</accession>
<protein>
    <submittedName>
        <fullName evidence="7">(Atlantic silverside) hypothetical protein</fullName>
    </submittedName>
</protein>
<dbReference type="SMART" id="SM00408">
    <property type="entry name" value="IGc2"/>
    <property type="match status" value="3"/>
</dbReference>
<keyword evidence="3" id="KW-0325">Glycoprotein</keyword>
<evidence type="ECO:0000256" key="5">
    <source>
        <dbReference type="SAM" id="SignalP"/>
    </source>
</evidence>
<keyword evidence="8" id="KW-1185">Reference proteome</keyword>
<dbReference type="InterPro" id="IPR003599">
    <property type="entry name" value="Ig_sub"/>
</dbReference>
<evidence type="ECO:0000313" key="7">
    <source>
        <dbReference type="EMBL" id="CAG5887525.1"/>
    </source>
</evidence>
<name>A0A8S4ARD5_9TELE</name>
<feature type="signal peptide" evidence="5">
    <location>
        <begin position="1"/>
        <end position="21"/>
    </location>
</feature>
<dbReference type="SUPFAM" id="SSF48726">
    <property type="entry name" value="Immunoglobulin"/>
    <property type="match status" value="4"/>
</dbReference>
<keyword evidence="2" id="KW-1015">Disulfide bond</keyword>
<dbReference type="InterPro" id="IPR036179">
    <property type="entry name" value="Ig-like_dom_sf"/>
</dbReference>
<dbReference type="InterPro" id="IPR007110">
    <property type="entry name" value="Ig-like_dom"/>
</dbReference>
<reference evidence="7" key="1">
    <citation type="submission" date="2021-05" db="EMBL/GenBank/DDBJ databases">
        <authorList>
            <person name="Tigano A."/>
        </authorList>
    </citation>
    <scope>NUCLEOTIDE SEQUENCE</scope>
</reference>
<dbReference type="InterPro" id="IPR052598">
    <property type="entry name" value="IgSF_CEA-related"/>
</dbReference>
<dbReference type="InterPro" id="IPR013106">
    <property type="entry name" value="Ig_V-set"/>
</dbReference>
<dbReference type="PANTHER" id="PTHR44337:SF17">
    <property type="entry name" value="CARCINOEMBRYONIC ANTIGEN-RELATED CELL ADHESION MOLECULE 5 ISOFORM X1"/>
    <property type="match status" value="1"/>
</dbReference>
<dbReference type="InterPro" id="IPR013783">
    <property type="entry name" value="Ig-like_fold"/>
</dbReference>
<dbReference type="Proteomes" id="UP000677803">
    <property type="component" value="Unassembled WGS sequence"/>
</dbReference>
<dbReference type="CDD" id="cd00096">
    <property type="entry name" value="Ig"/>
    <property type="match status" value="1"/>
</dbReference>
<evidence type="ECO:0000259" key="6">
    <source>
        <dbReference type="PROSITE" id="PS50835"/>
    </source>
</evidence>
<feature type="domain" description="Ig-like" evidence="6">
    <location>
        <begin position="224"/>
        <end position="306"/>
    </location>
</feature>
<dbReference type="SMART" id="SM00409">
    <property type="entry name" value="IG"/>
    <property type="match status" value="5"/>
</dbReference>
<evidence type="ECO:0000313" key="8">
    <source>
        <dbReference type="Proteomes" id="UP000677803"/>
    </source>
</evidence>